<keyword evidence="3 7" id="KW-0436">Ligase</keyword>
<organism evidence="12 13">
    <name type="scientific">Paludibaculum fermentans</name>
    <dbReference type="NCBI Taxonomy" id="1473598"/>
    <lineage>
        <taxon>Bacteria</taxon>
        <taxon>Pseudomonadati</taxon>
        <taxon>Acidobacteriota</taxon>
        <taxon>Terriglobia</taxon>
        <taxon>Bryobacterales</taxon>
        <taxon>Bryobacteraceae</taxon>
        <taxon>Paludibaculum</taxon>
    </lineage>
</organism>
<comment type="function">
    <text evidence="7">Catalyzes the ATP-dependent amidation of deamido-NAD to form NAD. Uses L-glutamine as a nitrogen source.</text>
</comment>
<dbReference type="NCBIfam" id="NF010588">
    <property type="entry name" value="PRK13981.1"/>
    <property type="match status" value="1"/>
</dbReference>
<evidence type="ECO:0000256" key="2">
    <source>
        <dbReference type="ARBA" id="ARBA00007145"/>
    </source>
</evidence>
<comment type="similarity">
    <text evidence="2 7 8">In the C-terminal section; belongs to the NAD synthetase family.</text>
</comment>
<dbReference type="Pfam" id="PF00795">
    <property type="entry name" value="CN_hydrolase"/>
    <property type="match status" value="1"/>
</dbReference>
<feature type="binding site" evidence="7">
    <location>
        <position position="408"/>
    </location>
    <ligand>
        <name>deamido-NAD(+)</name>
        <dbReference type="ChEBI" id="CHEBI:58437"/>
        <note>ligand shared between two neighboring subunits</note>
    </ligand>
</feature>
<reference evidence="12 13" key="1">
    <citation type="submission" date="2020-10" db="EMBL/GenBank/DDBJ databases">
        <title>Complete genome sequence of Paludibaculum fermentans P105T, a facultatively anaerobic acidobacterium capable of dissimilatory Fe(III) reduction.</title>
        <authorList>
            <person name="Dedysh S.N."/>
            <person name="Beletsky A.V."/>
            <person name="Kulichevskaya I.S."/>
            <person name="Mardanov A.V."/>
            <person name="Ravin N.V."/>
        </authorList>
    </citation>
    <scope>NUCLEOTIDE SEQUENCE [LARGE SCALE GENOMIC DNA]</scope>
    <source>
        <strain evidence="12 13">P105</strain>
    </source>
</reference>
<dbReference type="Gene3D" id="3.40.50.620">
    <property type="entry name" value="HUPs"/>
    <property type="match status" value="1"/>
</dbReference>
<sequence length="549" mass="60354">MRIALCQINNTVGDLAGNSALIQRFARQAAEAGAELAVFPELALTGYPPRDLVEKPSFLERTAEALTELVDATRHLPLGLIVGYVGRAPAGSARRATNSAALIEGGRVLFRQTKMLLPTYDVFDEWRNFQPAEKQEIVEFRGTRIALTICEDAWNDKQFWERPLYKNDPVEALVRQGAQIVISINGSPYDTAKRAVRRQMFSAMALRYGLPHVYVNMVGGNDQLVFDGSSFAMDSAGAVISSLKSFEEDMVLFESEGCTGELHDTHPSETSAVYDALVLGTRDYLRKCGFKGVLLGLSGGIDSTLVACVAADAVGKENVVGVGMPGPYSSDHSVKDARDLAENLGIRFEMAPITSAYDEVLRSLDPIFQGARRDVTEENVQARLRGLTLMALSNKWGALVLTTGNKSEIAVGYCTLYGDMCGGLAVISDVPKTMVYELCREVNRRKGPVIPESVFTKPPSAELRPDQKDSDSLPEYDVLDRILKAYVEELKPPALIASEQNVPMELVRDIVNKVDRNEYKRQQAAPGLRVTSKAFGIGRRFPIAQRFFE</sequence>
<dbReference type="RefSeq" id="WP_194447702.1">
    <property type="nucleotide sequence ID" value="NZ_CP063849.1"/>
</dbReference>
<dbReference type="GO" id="GO:0004359">
    <property type="term" value="F:glutaminase activity"/>
    <property type="evidence" value="ECO:0007669"/>
    <property type="project" value="InterPro"/>
</dbReference>
<proteinExistence type="inferred from homology"/>
<feature type="active site" description="For glutaminase activity" evidence="7">
    <location>
        <position position="114"/>
    </location>
</feature>
<evidence type="ECO:0000256" key="1">
    <source>
        <dbReference type="ARBA" id="ARBA00005188"/>
    </source>
</evidence>
<dbReference type="CDD" id="cd07570">
    <property type="entry name" value="GAT_Gln-NAD-synth"/>
    <property type="match status" value="1"/>
</dbReference>
<protein>
    <recommendedName>
        <fullName evidence="7 8">Glutamine-dependent NAD(+) synthetase</fullName>
        <ecNumber evidence="7 8">6.3.5.1</ecNumber>
    </recommendedName>
    <alternativeName>
        <fullName evidence="7 8">NAD(+) synthase [glutamine-hydrolyzing]</fullName>
    </alternativeName>
</protein>
<feature type="binding site" evidence="7">
    <location>
        <position position="520"/>
    </location>
    <ligand>
        <name>deamido-NAD(+)</name>
        <dbReference type="ChEBI" id="CHEBI:58437"/>
        <note>ligand shared between two neighboring subunits</note>
    </ligand>
</feature>
<comment type="similarity">
    <text evidence="9">Belongs to the NAD synthetase family.</text>
</comment>
<comment type="pathway">
    <text evidence="1 7 8">Cofactor biosynthesis; NAD(+) biosynthesis; NAD(+) from deamido-NAD(+) (L-Gln route): step 1/1.</text>
</comment>
<evidence type="ECO:0000313" key="12">
    <source>
        <dbReference type="EMBL" id="QOY86033.1"/>
    </source>
</evidence>
<dbReference type="HAMAP" id="MF_02090">
    <property type="entry name" value="NadE_glutamine_dep"/>
    <property type="match status" value="1"/>
</dbReference>
<keyword evidence="5 7" id="KW-0067">ATP-binding</keyword>
<comment type="catalytic activity">
    <reaction evidence="7 8">
        <text>deamido-NAD(+) + L-glutamine + ATP + H2O = L-glutamate + AMP + diphosphate + NAD(+) + H(+)</text>
        <dbReference type="Rhea" id="RHEA:24384"/>
        <dbReference type="ChEBI" id="CHEBI:15377"/>
        <dbReference type="ChEBI" id="CHEBI:15378"/>
        <dbReference type="ChEBI" id="CHEBI:29985"/>
        <dbReference type="ChEBI" id="CHEBI:30616"/>
        <dbReference type="ChEBI" id="CHEBI:33019"/>
        <dbReference type="ChEBI" id="CHEBI:57540"/>
        <dbReference type="ChEBI" id="CHEBI:58359"/>
        <dbReference type="ChEBI" id="CHEBI:58437"/>
        <dbReference type="ChEBI" id="CHEBI:456215"/>
        <dbReference type="EC" id="6.3.5.1"/>
    </reaction>
</comment>
<dbReference type="SUPFAM" id="SSF56317">
    <property type="entry name" value="Carbon-nitrogen hydrolase"/>
    <property type="match status" value="1"/>
</dbReference>
<keyword evidence="4 7" id="KW-0547">Nucleotide-binding</keyword>
<evidence type="ECO:0000313" key="13">
    <source>
        <dbReference type="Proteomes" id="UP000593892"/>
    </source>
</evidence>
<accession>A0A7S7SIU3</accession>
<feature type="domain" description="CN hydrolase" evidence="11">
    <location>
        <begin position="1"/>
        <end position="259"/>
    </location>
</feature>
<dbReference type="Pfam" id="PF02540">
    <property type="entry name" value="NAD_synthase"/>
    <property type="match status" value="1"/>
</dbReference>
<dbReference type="GO" id="GO:0008795">
    <property type="term" value="F:NAD+ synthase activity"/>
    <property type="evidence" value="ECO:0007669"/>
    <property type="project" value="UniProtKB-UniRule"/>
</dbReference>
<dbReference type="GO" id="GO:0009435">
    <property type="term" value="P:NAD+ biosynthetic process"/>
    <property type="evidence" value="ECO:0007669"/>
    <property type="project" value="UniProtKB-UniRule"/>
</dbReference>
<name>A0A7S7SIU3_PALFE</name>
<dbReference type="PANTHER" id="PTHR23090">
    <property type="entry name" value="NH 3 /GLUTAMINE-DEPENDENT NAD + SYNTHETASE"/>
    <property type="match status" value="1"/>
</dbReference>
<dbReference type="InterPro" id="IPR036526">
    <property type="entry name" value="C-N_Hydrolase_sf"/>
</dbReference>
<feature type="binding site" evidence="7">
    <location>
        <begin position="296"/>
        <end position="303"/>
    </location>
    <ligand>
        <name>ATP</name>
        <dbReference type="ChEBI" id="CHEBI:30616"/>
    </ligand>
</feature>
<evidence type="ECO:0000256" key="8">
    <source>
        <dbReference type="PIRNR" id="PIRNR006630"/>
    </source>
</evidence>
<dbReference type="InterPro" id="IPR014445">
    <property type="entry name" value="Gln-dep_NAD_synthase"/>
</dbReference>
<feature type="binding site" evidence="7">
    <location>
        <position position="379"/>
    </location>
    <ligand>
        <name>deamido-NAD(+)</name>
        <dbReference type="ChEBI" id="CHEBI:58437"/>
        <note>ligand shared between two neighboring subunits</note>
    </ligand>
</feature>
<dbReference type="EMBL" id="CP063849">
    <property type="protein sequence ID" value="QOY86033.1"/>
    <property type="molecule type" value="Genomic_DNA"/>
</dbReference>
<dbReference type="Gene3D" id="3.60.110.10">
    <property type="entry name" value="Carbon-nitrogen hydrolase"/>
    <property type="match status" value="1"/>
</dbReference>
<dbReference type="InterPro" id="IPR003010">
    <property type="entry name" value="C-N_Hydrolase"/>
</dbReference>
<gene>
    <name evidence="7" type="primary">nadE</name>
    <name evidence="12" type="ORF">IRI77_24900</name>
</gene>
<feature type="binding site" evidence="7">
    <location>
        <position position="403"/>
    </location>
    <ligand>
        <name>ATP</name>
        <dbReference type="ChEBI" id="CHEBI:30616"/>
    </ligand>
</feature>
<dbReference type="Proteomes" id="UP000593892">
    <property type="component" value="Chromosome"/>
</dbReference>
<feature type="binding site" evidence="7">
    <location>
        <position position="120"/>
    </location>
    <ligand>
        <name>L-glutamine</name>
        <dbReference type="ChEBI" id="CHEBI:58359"/>
    </ligand>
</feature>
<keyword evidence="6 7" id="KW-0520">NAD</keyword>
<feature type="binding site" evidence="7">
    <location>
        <position position="187"/>
    </location>
    <ligand>
        <name>L-glutamine</name>
        <dbReference type="ChEBI" id="CHEBI:58359"/>
    </ligand>
</feature>
<dbReference type="InterPro" id="IPR003694">
    <property type="entry name" value="NAD_synthase"/>
</dbReference>
<comment type="caution">
    <text evidence="7">Lacks conserved residue(s) required for the propagation of feature annotation.</text>
</comment>
<feature type="region of interest" description="Disordered" evidence="10">
    <location>
        <begin position="450"/>
        <end position="471"/>
    </location>
</feature>
<evidence type="ECO:0000259" key="11">
    <source>
        <dbReference type="PROSITE" id="PS50263"/>
    </source>
</evidence>
<evidence type="ECO:0000256" key="3">
    <source>
        <dbReference type="ARBA" id="ARBA00022598"/>
    </source>
</evidence>
<evidence type="ECO:0000256" key="10">
    <source>
        <dbReference type="SAM" id="MobiDB-lite"/>
    </source>
</evidence>
<dbReference type="UniPathway" id="UPA00253">
    <property type="reaction ID" value="UER00334"/>
</dbReference>
<dbReference type="GO" id="GO:0005524">
    <property type="term" value="F:ATP binding"/>
    <property type="evidence" value="ECO:0007669"/>
    <property type="project" value="UniProtKB-UniRule"/>
</dbReference>
<dbReference type="InterPro" id="IPR014729">
    <property type="entry name" value="Rossmann-like_a/b/a_fold"/>
</dbReference>
<dbReference type="PROSITE" id="PS50263">
    <property type="entry name" value="CN_HYDROLASE"/>
    <property type="match status" value="1"/>
</dbReference>
<dbReference type="GO" id="GO:0003952">
    <property type="term" value="F:NAD+ synthase (glutamine-hydrolyzing) activity"/>
    <property type="evidence" value="ECO:0007669"/>
    <property type="project" value="UniProtKB-UniRule"/>
</dbReference>
<dbReference type="PANTHER" id="PTHR23090:SF9">
    <property type="entry name" value="GLUTAMINE-DEPENDENT NAD(+) SYNTHETASE"/>
    <property type="match status" value="1"/>
</dbReference>
<dbReference type="InterPro" id="IPR022310">
    <property type="entry name" value="NAD/GMP_synthase"/>
</dbReference>
<feature type="binding site" evidence="7">
    <location>
        <position position="193"/>
    </location>
    <ligand>
        <name>L-glutamine</name>
        <dbReference type="ChEBI" id="CHEBI:58359"/>
    </ligand>
</feature>
<dbReference type="SUPFAM" id="SSF52402">
    <property type="entry name" value="Adenine nucleotide alpha hydrolases-like"/>
    <property type="match status" value="1"/>
</dbReference>
<dbReference type="KEGG" id="pfer:IRI77_24900"/>
<keyword evidence="13" id="KW-1185">Reference proteome</keyword>
<evidence type="ECO:0000256" key="9">
    <source>
        <dbReference type="RuleBase" id="RU003811"/>
    </source>
</evidence>
<dbReference type="FunFam" id="3.40.50.620:FF:000106">
    <property type="entry name" value="Glutamine-dependent NAD(+) synthetase"/>
    <property type="match status" value="1"/>
</dbReference>
<evidence type="ECO:0000256" key="6">
    <source>
        <dbReference type="ARBA" id="ARBA00023027"/>
    </source>
</evidence>
<feature type="active site" description="Proton acceptor; for glutaminase activity" evidence="7">
    <location>
        <position position="41"/>
    </location>
</feature>
<dbReference type="EC" id="6.3.5.1" evidence="7 8"/>
<dbReference type="AlphaFoldDB" id="A0A7S7SIU3"/>
<feature type="active site" description="Nucleophile; for glutaminase activity" evidence="7">
    <location>
        <position position="150"/>
    </location>
</feature>
<dbReference type="CDD" id="cd00553">
    <property type="entry name" value="NAD_synthase"/>
    <property type="match status" value="1"/>
</dbReference>
<evidence type="ECO:0000256" key="4">
    <source>
        <dbReference type="ARBA" id="ARBA00022741"/>
    </source>
</evidence>
<evidence type="ECO:0000256" key="5">
    <source>
        <dbReference type="ARBA" id="ARBA00022840"/>
    </source>
</evidence>
<dbReference type="NCBIfam" id="TIGR00552">
    <property type="entry name" value="nadE"/>
    <property type="match status" value="1"/>
</dbReference>
<dbReference type="PIRSF" id="PIRSF006630">
    <property type="entry name" value="NADS_GAT"/>
    <property type="match status" value="1"/>
</dbReference>
<dbReference type="GO" id="GO:0005737">
    <property type="term" value="C:cytoplasm"/>
    <property type="evidence" value="ECO:0007669"/>
    <property type="project" value="InterPro"/>
</dbReference>
<evidence type="ECO:0000256" key="7">
    <source>
        <dbReference type="HAMAP-Rule" id="MF_02090"/>
    </source>
</evidence>